<dbReference type="PATRIC" id="fig|1423772.3.peg.1843"/>
<evidence type="ECO:0000256" key="2">
    <source>
        <dbReference type="ARBA" id="ARBA00022516"/>
    </source>
</evidence>
<keyword evidence="5 12" id="KW-0418">Kinase</keyword>
<keyword evidence="7" id="KW-0460">Magnesium</keyword>
<dbReference type="Gene3D" id="3.30.230.10">
    <property type="match status" value="1"/>
</dbReference>
<dbReference type="InterPro" id="IPR014721">
    <property type="entry name" value="Ribsml_uS5_D2-typ_fold_subgr"/>
</dbReference>
<evidence type="ECO:0000256" key="3">
    <source>
        <dbReference type="ARBA" id="ARBA00022679"/>
    </source>
</evidence>
<dbReference type="NCBIfam" id="TIGR00549">
    <property type="entry name" value="mevalon_kin"/>
    <property type="match status" value="1"/>
</dbReference>
<reference evidence="12 13" key="1">
    <citation type="journal article" date="2015" name="Genome Announc.">
        <title>Expanding the biotechnology potential of lactobacilli through comparative genomics of 213 strains and associated genera.</title>
        <authorList>
            <person name="Sun Z."/>
            <person name="Harris H.M."/>
            <person name="McCann A."/>
            <person name="Guo C."/>
            <person name="Argimon S."/>
            <person name="Zhang W."/>
            <person name="Yang X."/>
            <person name="Jeffery I.B."/>
            <person name="Cooney J.C."/>
            <person name="Kagawa T.F."/>
            <person name="Liu W."/>
            <person name="Song Y."/>
            <person name="Salvetti E."/>
            <person name="Wrobel A."/>
            <person name="Rasinkangas P."/>
            <person name="Parkhill J."/>
            <person name="Rea M.C."/>
            <person name="O'Sullivan O."/>
            <person name="Ritari J."/>
            <person name="Douillard F.P."/>
            <person name="Paul Ross R."/>
            <person name="Yang R."/>
            <person name="Briner A.E."/>
            <person name="Felis G.E."/>
            <person name="de Vos W.M."/>
            <person name="Barrangou R."/>
            <person name="Klaenhammer T.R."/>
            <person name="Caufield P.W."/>
            <person name="Cui Y."/>
            <person name="Zhang H."/>
            <person name="O'Toole P.W."/>
        </authorList>
    </citation>
    <scope>NUCLEOTIDE SEQUENCE [LARGE SCALE GENOMIC DNA]</scope>
    <source>
        <strain evidence="12 13">DSM 20452</strain>
    </source>
</reference>
<dbReference type="AlphaFoldDB" id="A0A0R2AS71"/>
<dbReference type="SUPFAM" id="SSF55060">
    <property type="entry name" value="GHMP Kinase, C-terminal domain"/>
    <property type="match status" value="1"/>
</dbReference>
<dbReference type="Pfam" id="PF08544">
    <property type="entry name" value="GHMP_kinases_C"/>
    <property type="match status" value="1"/>
</dbReference>
<dbReference type="Pfam" id="PF00288">
    <property type="entry name" value="GHMP_kinases_N"/>
    <property type="match status" value="1"/>
</dbReference>
<dbReference type="GO" id="GO:0005524">
    <property type="term" value="F:ATP binding"/>
    <property type="evidence" value="ECO:0007669"/>
    <property type="project" value="UniProtKB-KW"/>
</dbReference>
<evidence type="ECO:0000256" key="5">
    <source>
        <dbReference type="ARBA" id="ARBA00022777"/>
    </source>
</evidence>
<evidence type="ECO:0000256" key="9">
    <source>
        <dbReference type="ARBA" id="ARBA00029438"/>
    </source>
</evidence>
<evidence type="ECO:0000256" key="1">
    <source>
        <dbReference type="ARBA" id="ARBA00022490"/>
    </source>
</evidence>
<comment type="caution">
    <text evidence="12">The sequence shown here is derived from an EMBL/GenBank/DDBJ whole genome shotgun (WGS) entry which is preliminary data.</text>
</comment>
<dbReference type="InterPro" id="IPR013750">
    <property type="entry name" value="GHMP_kinase_C_dom"/>
</dbReference>
<evidence type="ECO:0000313" key="12">
    <source>
        <dbReference type="EMBL" id="KRM70206.1"/>
    </source>
</evidence>
<dbReference type="PANTHER" id="PTHR43290:SF2">
    <property type="entry name" value="MEVALONATE KINASE"/>
    <property type="match status" value="1"/>
</dbReference>
<dbReference type="InterPro" id="IPR036554">
    <property type="entry name" value="GHMP_kinase_C_sf"/>
</dbReference>
<dbReference type="GO" id="GO:0004496">
    <property type="term" value="F:mevalonate kinase activity"/>
    <property type="evidence" value="ECO:0007669"/>
    <property type="project" value="InterPro"/>
</dbReference>
<dbReference type="PANTHER" id="PTHR43290">
    <property type="entry name" value="MEVALONATE KINASE"/>
    <property type="match status" value="1"/>
</dbReference>
<name>A0A0R2AS71_9LACO</name>
<keyword evidence="2" id="KW-0444">Lipid biosynthesis</keyword>
<accession>A0A0R2AS71</accession>
<keyword evidence="1" id="KW-0963">Cytoplasm</keyword>
<dbReference type="InterPro" id="IPR006205">
    <property type="entry name" value="Mev_gal_kin"/>
</dbReference>
<sequence>MLFLLSTQKKTGQGFSHAKIILIGEHAVVYGQPAIALPLKTLKTHAKMTLRQDDQQILESSYYTGPIAEVPEFMQGIKHLVMYILTQQNKEIGFTLQVTSQLPIERGMGSSASVAVAIIRAMYDLFSLELDHQTLLKLADVAEKDTHKNPSGLDAATTSSATPIWMIRDQTIDPIPLELDAYLVICDSGIKGQTSQAIATVKEKLQATPTATKNTITAIGALSWQARKQLAQNDVLGLGQTLNAAQKYLRQLDVSEPTLDKLIELALQNGALGAKLTGGGRGGCFICLVKDQRSAKQLSDLLLANGAIAAWIEPLKK</sequence>
<feature type="domain" description="GHMP kinase C-terminal" evidence="11">
    <location>
        <begin position="227"/>
        <end position="300"/>
    </location>
</feature>
<dbReference type="Proteomes" id="UP000051612">
    <property type="component" value="Unassembled WGS sequence"/>
</dbReference>
<dbReference type="EMBL" id="AYYN01000176">
    <property type="protein sequence ID" value="KRM70206.1"/>
    <property type="molecule type" value="Genomic_DNA"/>
</dbReference>
<dbReference type="GO" id="GO:0005829">
    <property type="term" value="C:cytosol"/>
    <property type="evidence" value="ECO:0007669"/>
    <property type="project" value="TreeGrafter"/>
</dbReference>
<feature type="domain" description="GHMP kinase N-terminal" evidence="10">
    <location>
        <begin position="89"/>
        <end position="157"/>
    </location>
</feature>
<dbReference type="SUPFAM" id="SSF54211">
    <property type="entry name" value="Ribosomal protein S5 domain 2-like"/>
    <property type="match status" value="1"/>
</dbReference>
<evidence type="ECO:0000259" key="11">
    <source>
        <dbReference type="Pfam" id="PF08544"/>
    </source>
</evidence>
<evidence type="ECO:0000256" key="6">
    <source>
        <dbReference type="ARBA" id="ARBA00022840"/>
    </source>
</evidence>
<comment type="pathway">
    <text evidence="9">Isoprenoid biosynthesis; isopentenyl diphosphate biosynthesis via mevalonate pathway; isopentenyl diphosphate from (R)-mevalonate: step 1/3.</text>
</comment>
<evidence type="ECO:0000259" key="10">
    <source>
        <dbReference type="Pfam" id="PF00288"/>
    </source>
</evidence>
<keyword evidence="3" id="KW-0808">Transferase</keyword>
<dbReference type="InterPro" id="IPR020568">
    <property type="entry name" value="Ribosomal_Su5_D2-typ_SF"/>
</dbReference>
<keyword evidence="4" id="KW-0547">Nucleotide-binding</keyword>
<protein>
    <submittedName>
        <fullName evidence="12">Mevalonate kinase</fullName>
    </submittedName>
</protein>
<dbReference type="InterPro" id="IPR006204">
    <property type="entry name" value="GHMP_kinase_N_dom"/>
</dbReference>
<dbReference type="UniPathway" id="UPA00057">
    <property type="reaction ID" value="UER00098"/>
</dbReference>
<evidence type="ECO:0000256" key="8">
    <source>
        <dbReference type="ARBA" id="ARBA00023098"/>
    </source>
</evidence>
<keyword evidence="6" id="KW-0067">ATP-binding</keyword>
<evidence type="ECO:0000313" key="13">
    <source>
        <dbReference type="Proteomes" id="UP000051612"/>
    </source>
</evidence>
<dbReference type="GO" id="GO:0019287">
    <property type="term" value="P:isopentenyl diphosphate biosynthetic process, mevalonate pathway"/>
    <property type="evidence" value="ECO:0007669"/>
    <property type="project" value="UniProtKB-UniPathway"/>
</dbReference>
<dbReference type="Gene3D" id="3.30.70.890">
    <property type="entry name" value="GHMP kinase, C-terminal domain"/>
    <property type="match status" value="1"/>
</dbReference>
<keyword evidence="8" id="KW-0443">Lipid metabolism</keyword>
<dbReference type="PRINTS" id="PR00959">
    <property type="entry name" value="MEVGALKINASE"/>
</dbReference>
<organism evidence="12 13">
    <name type="scientific">Ligilactobacillus murinus DSM 20452 = NBRC 14221</name>
    <dbReference type="NCBI Taxonomy" id="1423772"/>
    <lineage>
        <taxon>Bacteria</taxon>
        <taxon>Bacillati</taxon>
        <taxon>Bacillota</taxon>
        <taxon>Bacilli</taxon>
        <taxon>Lactobacillales</taxon>
        <taxon>Lactobacillaceae</taxon>
        <taxon>Ligilactobacillus</taxon>
    </lineage>
</organism>
<evidence type="ECO:0000256" key="7">
    <source>
        <dbReference type="ARBA" id="ARBA00022842"/>
    </source>
</evidence>
<gene>
    <name evidence="12" type="ORF">FC48_GL001731</name>
</gene>
<proteinExistence type="predicted"/>
<evidence type="ECO:0000256" key="4">
    <source>
        <dbReference type="ARBA" id="ARBA00022741"/>
    </source>
</evidence>